<dbReference type="GeneID" id="7451673"/>
<organism evidence="2 3">
    <name type="scientific">Thalassiosira pseudonana</name>
    <name type="common">Marine diatom</name>
    <name type="synonym">Cyclotella nana</name>
    <dbReference type="NCBI Taxonomy" id="35128"/>
    <lineage>
        <taxon>Eukaryota</taxon>
        <taxon>Sar</taxon>
        <taxon>Stramenopiles</taxon>
        <taxon>Ochrophyta</taxon>
        <taxon>Bacillariophyta</taxon>
        <taxon>Coscinodiscophyceae</taxon>
        <taxon>Thalassiosirophycidae</taxon>
        <taxon>Thalassiosirales</taxon>
        <taxon>Thalassiosiraceae</taxon>
        <taxon>Thalassiosira</taxon>
    </lineage>
</organism>
<gene>
    <name evidence="2" type="ORF">THAPSDRAFT_3481</name>
</gene>
<dbReference type="OMA" id="KDDGHAH"/>
<keyword evidence="3" id="KW-1185">Reference proteome</keyword>
<dbReference type="RefSeq" id="XP_002288346.1">
    <property type="nucleotide sequence ID" value="XM_002288310.1"/>
</dbReference>
<evidence type="ECO:0000313" key="2">
    <source>
        <dbReference type="EMBL" id="EED93782.1"/>
    </source>
</evidence>
<dbReference type="AlphaFoldDB" id="B8BXX2"/>
<dbReference type="InParanoid" id="B8BXX2"/>
<evidence type="ECO:0000256" key="1">
    <source>
        <dbReference type="SAM" id="MobiDB-lite"/>
    </source>
</evidence>
<feature type="compositionally biased region" description="Basic residues" evidence="1">
    <location>
        <begin position="121"/>
        <end position="130"/>
    </location>
</feature>
<name>B8BXX2_THAPS</name>
<feature type="compositionally biased region" description="Polar residues" evidence="1">
    <location>
        <begin position="158"/>
        <end position="169"/>
    </location>
</feature>
<feature type="region of interest" description="Disordered" evidence="1">
    <location>
        <begin position="67"/>
        <end position="169"/>
    </location>
</feature>
<dbReference type="Proteomes" id="UP000001449">
    <property type="component" value="Chromosome 3"/>
</dbReference>
<sequence length="169" mass="19443">MAEFPLPDNVKEVLSRLPAKDQVVIRSYIAGLRDQLKPRKQEYSSIYILTLQLSSHLDFQEFKAKAEHPDDDDHAHYHGHERCTSDHGHNHHHATPKELEESCDSCDSGHSHEHEHEHKHEHAHQHHHDHKKDEEVPAWKKRAMEDGNDPSAAPFGGSWNTESSMDATK</sequence>
<reference evidence="2 3" key="2">
    <citation type="journal article" date="2008" name="Nature">
        <title>The Phaeodactylum genome reveals the evolutionary history of diatom genomes.</title>
        <authorList>
            <person name="Bowler C."/>
            <person name="Allen A.E."/>
            <person name="Badger J.H."/>
            <person name="Grimwood J."/>
            <person name="Jabbari K."/>
            <person name="Kuo A."/>
            <person name="Maheswari U."/>
            <person name="Martens C."/>
            <person name="Maumus F."/>
            <person name="Otillar R.P."/>
            <person name="Rayko E."/>
            <person name="Salamov A."/>
            <person name="Vandepoele K."/>
            <person name="Beszteri B."/>
            <person name="Gruber A."/>
            <person name="Heijde M."/>
            <person name="Katinka M."/>
            <person name="Mock T."/>
            <person name="Valentin K."/>
            <person name="Verret F."/>
            <person name="Berges J.A."/>
            <person name="Brownlee C."/>
            <person name="Cadoret J.P."/>
            <person name="Chiovitti A."/>
            <person name="Choi C.J."/>
            <person name="Coesel S."/>
            <person name="De Martino A."/>
            <person name="Detter J.C."/>
            <person name="Durkin C."/>
            <person name="Falciatore A."/>
            <person name="Fournet J."/>
            <person name="Haruta M."/>
            <person name="Huysman M.J."/>
            <person name="Jenkins B.D."/>
            <person name="Jiroutova K."/>
            <person name="Jorgensen R.E."/>
            <person name="Joubert Y."/>
            <person name="Kaplan A."/>
            <person name="Kroger N."/>
            <person name="Kroth P.G."/>
            <person name="La Roche J."/>
            <person name="Lindquist E."/>
            <person name="Lommer M."/>
            <person name="Martin-Jezequel V."/>
            <person name="Lopez P.J."/>
            <person name="Lucas S."/>
            <person name="Mangogna M."/>
            <person name="McGinnis K."/>
            <person name="Medlin L.K."/>
            <person name="Montsant A."/>
            <person name="Oudot-Le Secq M.P."/>
            <person name="Napoli C."/>
            <person name="Obornik M."/>
            <person name="Parker M.S."/>
            <person name="Petit J.L."/>
            <person name="Porcel B.M."/>
            <person name="Poulsen N."/>
            <person name="Robison M."/>
            <person name="Rychlewski L."/>
            <person name="Rynearson T.A."/>
            <person name="Schmutz J."/>
            <person name="Shapiro H."/>
            <person name="Siaut M."/>
            <person name="Stanley M."/>
            <person name="Sussman M.R."/>
            <person name="Taylor A.R."/>
            <person name="Vardi A."/>
            <person name="von Dassow P."/>
            <person name="Vyverman W."/>
            <person name="Willis A."/>
            <person name="Wyrwicz L.S."/>
            <person name="Rokhsar D.S."/>
            <person name="Weissenbach J."/>
            <person name="Armbrust E.V."/>
            <person name="Green B.R."/>
            <person name="Van de Peer Y."/>
            <person name="Grigoriev I.V."/>
        </authorList>
    </citation>
    <scope>NUCLEOTIDE SEQUENCE [LARGE SCALE GENOMIC DNA]</scope>
    <source>
        <strain evidence="2 3">CCMP1335</strain>
    </source>
</reference>
<dbReference type="HOGENOM" id="CLU_1581721_0_0_1"/>
<dbReference type="KEGG" id="tps:THAPSDRAFT_3481"/>
<reference evidence="2 3" key="1">
    <citation type="journal article" date="2004" name="Science">
        <title>The genome of the diatom Thalassiosira pseudonana: ecology, evolution, and metabolism.</title>
        <authorList>
            <person name="Armbrust E.V."/>
            <person name="Berges J.A."/>
            <person name="Bowler C."/>
            <person name="Green B.R."/>
            <person name="Martinez D."/>
            <person name="Putnam N.H."/>
            <person name="Zhou S."/>
            <person name="Allen A.E."/>
            <person name="Apt K.E."/>
            <person name="Bechner M."/>
            <person name="Brzezinski M.A."/>
            <person name="Chaal B.K."/>
            <person name="Chiovitti A."/>
            <person name="Davis A.K."/>
            <person name="Demarest M.S."/>
            <person name="Detter J.C."/>
            <person name="Glavina T."/>
            <person name="Goodstein D."/>
            <person name="Hadi M.Z."/>
            <person name="Hellsten U."/>
            <person name="Hildebrand M."/>
            <person name="Jenkins B.D."/>
            <person name="Jurka J."/>
            <person name="Kapitonov V.V."/>
            <person name="Kroger N."/>
            <person name="Lau W.W."/>
            <person name="Lane T.W."/>
            <person name="Larimer F.W."/>
            <person name="Lippmeier J.C."/>
            <person name="Lucas S."/>
            <person name="Medina M."/>
            <person name="Montsant A."/>
            <person name="Obornik M."/>
            <person name="Parker M.S."/>
            <person name="Palenik B."/>
            <person name="Pazour G.J."/>
            <person name="Richardson P.M."/>
            <person name="Rynearson T.A."/>
            <person name="Saito M.A."/>
            <person name="Schwartz D.C."/>
            <person name="Thamatrakoln K."/>
            <person name="Valentin K."/>
            <person name="Vardi A."/>
            <person name="Wilkerson F.P."/>
            <person name="Rokhsar D.S."/>
        </authorList>
    </citation>
    <scope>NUCLEOTIDE SEQUENCE [LARGE SCALE GENOMIC DNA]</scope>
    <source>
        <strain evidence="2 3">CCMP1335</strain>
    </source>
</reference>
<feature type="compositionally biased region" description="Basic and acidic residues" evidence="1">
    <location>
        <begin position="67"/>
        <end position="88"/>
    </location>
</feature>
<dbReference type="EMBL" id="CM000640">
    <property type="protein sequence ID" value="EED93782.1"/>
    <property type="molecule type" value="Genomic_DNA"/>
</dbReference>
<feature type="compositionally biased region" description="Basic and acidic residues" evidence="1">
    <location>
        <begin position="107"/>
        <end position="120"/>
    </location>
</feature>
<evidence type="ECO:0000313" key="3">
    <source>
        <dbReference type="Proteomes" id="UP000001449"/>
    </source>
</evidence>
<protein>
    <submittedName>
        <fullName evidence="2">Uncharacterized protein</fullName>
    </submittedName>
</protein>
<proteinExistence type="predicted"/>
<dbReference type="PaxDb" id="35128-Thaps3481"/>
<dbReference type="eggNOG" id="ENOG502QYR8">
    <property type="taxonomic scope" value="Eukaryota"/>
</dbReference>
<accession>B8BXX2</accession>
<feature type="compositionally biased region" description="Basic and acidic residues" evidence="1">
    <location>
        <begin position="131"/>
        <end position="145"/>
    </location>
</feature>